<dbReference type="Pfam" id="PF07690">
    <property type="entry name" value="MFS_1"/>
    <property type="match status" value="1"/>
</dbReference>
<feature type="compositionally biased region" description="Polar residues" evidence="6">
    <location>
        <begin position="15"/>
        <end position="31"/>
    </location>
</feature>
<keyword evidence="3 7" id="KW-0812">Transmembrane</keyword>
<dbReference type="Gene3D" id="1.20.1250.20">
    <property type="entry name" value="MFS general substrate transporter like domains"/>
    <property type="match status" value="2"/>
</dbReference>
<feature type="transmembrane region" description="Helical" evidence="7">
    <location>
        <begin position="215"/>
        <end position="237"/>
    </location>
</feature>
<evidence type="ECO:0000256" key="5">
    <source>
        <dbReference type="ARBA" id="ARBA00023136"/>
    </source>
</evidence>
<evidence type="ECO:0000256" key="4">
    <source>
        <dbReference type="ARBA" id="ARBA00022989"/>
    </source>
</evidence>
<feature type="domain" description="Major facilitator superfamily (MFS) profile" evidence="8">
    <location>
        <begin position="56"/>
        <end position="468"/>
    </location>
</feature>
<sequence length="502" mass="55964">MSTQPPMPAEKAEKQQATTSPADESSVSQNADFDYSEGASSEEGKKHLTRKLDARLIPTMMMMYLLSFLDRVNIGNARLYGLEEDLGLTSNQYQVCVSILFVTYCLFEVPSNLVLKKIRPHRYLAGLCFAWGILATLTGIVQGYHGLIAIRLVLGVVEAGLFPGMVMYLTMFYPRNQLAVRIGYLFIASAIAGAVGGMIAYGIGFMDDLAGLRAWRWLMILEGIPSVLLSIVVYLILPASLAEARFLTPQERDQIVHERHEEIGQTFESEKFHWKDVVEGILDWHVWVFSLAGFTNDIMFYGFSTFLPTIISSLGTWSTVESQALTVPVYALGTGVYIAIASFSDKKQRRGIYAAAFGCITLIGYIMLAVNKGPAVSYTGTFVVAAGLYVMVGLPLAWLPGNKPRYAKRALATGMQYTIGNTAGIAMPWLFRKEDAPKFRTGYNVSIAATCTSIFIFLFMSWYYRRVNKRRAEGLEDWKLEGKTEAEIQELGDWSPRYVYST</sequence>
<dbReference type="GO" id="GO:0016020">
    <property type="term" value="C:membrane"/>
    <property type="evidence" value="ECO:0007669"/>
    <property type="project" value="UniProtKB-SubCell"/>
</dbReference>
<dbReference type="AlphaFoldDB" id="W3WXF0"/>
<evidence type="ECO:0000256" key="3">
    <source>
        <dbReference type="ARBA" id="ARBA00022692"/>
    </source>
</evidence>
<dbReference type="HOGENOM" id="CLU_001265_0_1_1"/>
<protein>
    <recommendedName>
        <fullName evidence="8">Major facilitator superfamily (MFS) profile domain-containing protein</fullName>
    </recommendedName>
</protein>
<name>W3WXF0_PESFW</name>
<dbReference type="InterPro" id="IPR020846">
    <property type="entry name" value="MFS_dom"/>
</dbReference>
<feature type="transmembrane region" description="Helical" evidence="7">
    <location>
        <begin position="298"/>
        <end position="317"/>
    </location>
</feature>
<dbReference type="PANTHER" id="PTHR43791:SF91">
    <property type="entry name" value="MAJOR FACILITATOR SUPERFAMILY (MFS) PROFILE DOMAIN-CONTAINING PROTEIN-RELATED"/>
    <property type="match status" value="1"/>
</dbReference>
<dbReference type="InterPro" id="IPR036259">
    <property type="entry name" value="MFS_trans_sf"/>
</dbReference>
<evidence type="ECO:0000259" key="8">
    <source>
        <dbReference type="PROSITE" id="PS50850"/>
    </source>
</evidence>
<evidence type="ECO:0000256" key="1">
    <source>
        <dbReference type="ARBA" id="ARBA00004141"/>
    </source>
</evidence>
<gene>
    <name evidence="9" type="ORF">PFICI_10587</name>
</gene>
<dbReference type="GO" id="GO:0022857">
    <property type="term" value="F:transmembrane transporter activity"/>
    <property type="evidence" value="ECO:0007669"/>
    <property type="project" value="InterPro"/>
</dbReference>
<dbReference type="InterPro" id="IPR011701">
    <property type="entry name" value="MFS"/>
</dbReference>
<keyword evidence="4 7" id="KW-1133">Transmembrane helix</keyword>
<dbReference type="Proteomes" id="UP000030651">
    <property type="component" value="Unassembled WGS sequence"/>
</dbReference>
<evidence type="ECO:0000313" key="10">
    <source>
        <dbReference type="Proteomes" id="UP000030651"/>
    </source>
</evidence>
<dbReference type="RefSeq" id="XP_007837359.1">
    <property type="nucleotide sequence ID" value="XM_007839168.1"/>
</dbReference>
<proteinExistence type="predicted"/>
<dbReference type="KEGG" id="pfy:PFICI_10587"/>
<evidence type="ECO:0000256" key="2">
    <source>
        <dbReference type="ARBA" id="ARBA00022448"/>
    </source>
</evidence>
<evidence type="ECO:0000256" key="6">
    <source>
        <dbReference type="SAM" id="MobiDB-lite"/>
    </source>
</evidence>
<evidence type="ECO:0000256" key="7">
    <source>
        <dbReference type="SAM" id="Phobius"/>
    </source>
</evidence>
<dbReference type="InParanoid" id="W3WXF0"/>
<reference evidence="10" key="1">
    <citation type="journal article" date="2015" name="BMC Genomics">
        <title>Genomic and transcriptomic analysis of the endophytic fungus Pestalotiopsis fici reveals its lifestyle and high potential for synthesis of natural products.</title>
        <authorList>
            <person name="Wang X."/>
            <person name="Zhang X."/>
            <person name="Liu L."/>
            <person name="Xiang M."/>
            <person name="Wang W."/>
            <person name="Sun X."/>
            <person name="Che Y."/>
            <person name="Guo L."/>
            <person name="Liu G."/>
            <person name="Guo L."/>
            <person name="Wang C."/>
            <person name="Yin W.B."/>
            <person name="Stadler M."/>
            <person name="Zhang X."/>
            <person name="Liu X."/>
        </authorList>
    </citation>
    <scope>NUCLEOTIDE SEQUENCE [LARGE SCALE GENOMIC DNA]</scope>
    <source>
        <strain evidence="10">W106-1 / CGMCC3.15140</strain>
    </source>
</reference>
<organism evidence="9 10">
    <name type="scientific">Pestalotiopsis fici (strain W106-1 / CGMCC3.15140)</name>
    <dbReference type="NCBI Taxonomy" id="1229662"/>
    <lineage>
        <taxon>Eukaryota</taxon>
        <taxon>Fungi</taxon>
        <taxon>Dikarya</taxon>
        <taxon>Ascomycota</taxon>
        <taxon>Pezizomycotina</taxon>
        <taxon>Sordariomycetes</taxon>
        <taxon>Xylariomycetidae</taxon>
        <taxon>Amphisphaeriales</taxon>
        <taxon>Sporocadaceae</taxon>
        <taxon>Pestalotiopsis</taxon>
    </lineage>
</organism>
<dbReference type="PANTHER" id="PTHR43791">
    <property type="entry name" value="PERMEASE-RELATED"/>
    <property type="match status" value="1"/>
</dbReference>
<dbReference type="GeneID" id="19275600"/>
<feature type="transmembrane region" description="Helical" evidence="7">
    <location>
        <begin position="411"/>
        <end position="431"/>
    </location>
</feature>
<dbReference type="SUPFAM" id="SSF103473">
    <property type="entry name" value="MFS general substrate transporter"/>
    <property type="match status" value="1"/>
</dbReference>
<dbReference type="OrthoDB" id="2962993at2759"/>
<accession>W3WXF0</accession>
<comment type="subcellular location">
    <subcellularLocation>
        <location evidence="1">Membrane</location>
        <topology evidence="1">Multi-pass membrane protein</topology>
    </subcellularLocation>
</comment>
<evidence type="ECO:0000313" key="9">
    <source>
        <dbReference type="EMBL" id="ETS78525.1"/>
    </source>
</evidence>
<dbReference type="FunFam" id="1.20.1250.20:FF:000034">
    <property type="entry name" value="MFS general substrate transporter"/>
    <property type="match status" value="1"/>
</dbReference>
<feature type="transmembrane region" description="Helical" evidence="7">
    <location>
        <begin position="92"/>
        <end position="111"/>
    </location>
</feature>
<dbReference type="EMBL" id="KI912115">
    <property type="protein sequence ID" value="ETS78525.1"/>
    <property type="molecule type" value="Genomic_DNA"/>
</dbReference>
<feature type="transmembrane region" description="Helical" evidence="7">
    <location>
        <begin position="182"/>
        <end position="203"/>
    </location>
</feature>
<keyword evidence="5 7" id="KW-0472">Membrane</keyword>
<feature type="transmembrane region" description="Helical" evidence="7">
    <location>
        <begin position="376"/>
        <end position="399"/>
    </location>
</feature>
<dbReference type="eggNOG" id="KOG2533">
    <property type="taxonomic scope" value="Eukaryota"/>
</dbReference>
<feature type="transmembrane region" description="Helical" evidence="7">
    <location>
        <begin position="443"/>
        <end position="464"/>
    </location>
</feature>
<dbReference type="PROSITE" id="PS50850">
    <property type="entry name" value="MFS"/>
    <property type="match status" value="1"/>
</dbReference>
<feature type="transmembrane region" description="Helical" evidence="7">
    <location>
        <begin position="148"/>
        <end position="170"/>
    </location>
</feature>
<feature type="region of interest" description="Disordered" evidence="6">
    <location>
        <begin position="1"/>
        <end position="44"/>
    </location>
</feature>
<dbReference type="OMA" id="QRGLFCI"/>
<feature type="transmembrane region" description="Helical" evidence="7">
    <location>
        <begin position="323"/>
        <end position="340"/>
    </location>
</feature>
<dbReference type="FunFam" id="1.20.1250.20:FF:000013">
    <property type="entry name" value="MFS general substrate transporter"/>
    <property type="match status" value="1"/>
</dbReference>
<keyword evidence="10" id="KW-1185">Reference proteome</keyword>
<feature type="transmembrane region" description="Helical" evidence="7">
    <location>
        <begin position="352"/>
        <end position="370"/>
    </location>
</feature>
<keyword evidence="2" id="KW-0813">Transport</keyword>
<feature type="transmembrane region" description="Helical" evidence="7">
    <location>
        <begin position="123"/>
        <end position="142"/>
    </location>
</feature>